<evidence type="ECO:0000313" key="3">
    <source>
        <dbReference type="Proteomes" id="UP000314294"/>
    </source>
</evidence>
<reference evidence="2 3" key="1">
    <citation type="submission" date="2019-03" db="EMBL/GenBank/DDBJ databases">
        <title>First draft genome of Liparis tanakae, snailfish: a comprehensive survey of snailfish specific genes.</title>
        <authorList>
            <person name="Kim W."/>
            <person name="Song I."/>
            <person name="Jeong J.-H."/>
            <person name="Kim D."/>
            <person name="Kim S."/>
            <person name="Ryu S."/>
            <person name="Song J.Y."/>
            <person name="Lee S.K."/>
        </authorList>
    </citation>
    <scope>NUCLEOTIDE SEQUENCE [LARGE SCALE GENOMIC DNA]</scope>
    <source>
        <tissue evidence="2">Muscle</tissue>
    </source>
</reference>
<name>A0A4Z2FA99_9TELE</name>
<feature type="region of interest" description="Disordered" evidence="1">
    <location>
        <begin position="1"/>
        <end position="26"/>
    </location>
</feature>
<evidence type="ECO:0000256" key="1">
    <source>
        <dbReference type="SAM" id="MobiDB-lite"/>
    </source>
</evidence>
<dbReference type="Proteomes" id="UP000314294">
    <property type="component" value="Unassembled WGS sequence"/>
</dbReference>
<sequence length="116" mass="12430">MKPHERGGAEAERSAHGAGTLHLTQRGSCRLGPGCGARDGDGDAVGLSGGWRQIGKWDDDGDAAHTEEAQRLGLTEDSRETFSLQTERGADRRDCWRCSARALDCSTGSLQRMTSV</sequence>
<proteinExistence type="predicted"/>
<organism evidence="2 3">
    <name type="scientific">Liparis tanakae</name>
    <name type="common">Tanaka's snailfish</name>
    <dbReference type="NCBI Taxonomy" id="230148"/>
    <lineage>
        <taxon>Eukaryota</taxon>
        <taxon>Metazoa</taxon>
        <taxon>Chordata</taxon>
        <taxon>Craniata</taxon>
        <taxon>Vertebrata</taxon>
        <taxon>Euteleostomi</taxon>
        <taxon>Actinopterygii</taxon>
        <taxon>Neopterygii</taxon>
        <taxon>Teleostei</taxon>
        <taxon>Neoteleostei</taxon>
        <taxon>Acanthomorphata</taxon>
        <taxon>Eupercaria</taxon>
        <taxon>Perciformes</taxon>
        <taxon>Cottioidei</taxon>
        <taxon>Cottales</taxon>
        <taxon>Liparidae</taxon>
        <taxon>Liparis</taxon>
    </lineage>
</organism>
<comment type="caution">
    <text evidence="2">The sequence shown here is derived from an EMBL/GenBank/DDBJ whole genome shotgun (WGS) entry which is preliminary data.</text>
</comment>
<accession>A0A4Z2FA99</accession>
<dbReference type="AlphaFoldDB" id="A0A4Z2FA99"/>
<protein>
    <submittedName>
        <fullName evidence="2">Uncharacterized protein</fullName>
    </submittedName>
</protein>
<feature type="compositionally biased region" description="Basic and acidic residues" evidence="1">
    <location>
        <begin position="1"/>
        <end position="15"/>
    </location>
</feature>
<evidence type="ECO:0000313" key="2">
    <source>
        <dbReference type="EMBL" id="TNN37830.1"/>
    </source>
</evidence>
<gene>
    <name evidence="2" type="ORF">EYF80_052001</name>
</gene>
<dbReference type="EMBL" id="SRLO01001436">
    <property type="protein sequence ID" value="TNN37830.1"/>
    <property type="molecule type" value="Genomic_DNA"/>
</dbReference>
<keyword evidence="3" id="KW-1185">Reference proteome</keyword>